<gene>
    <name evidence="1" type="ORF">FMOSSE_LOCUS10929</name>
</gene>
<dbReference type="AlphaFoldDB" id="A0A9N9DLY0"/>
<comment type="caution">
    <text evidence="1">The sequence shown here is derived from an EMBL/GenBank/DDBJ whole genome shotgun (WGS) entry which is preliminary data.</text>
</comment>
<protein>
    <submittedName>
        <fullName evidence="1">3333_t:CDS:1</fullName>
    </submittedName>
</protein>
<proteinExistence type="predicted"/>
<feature type="non-terminal residue" evidence="1">
    <location>
        <position position="41"/>
    </location>
</feature>
<keyword evidence="2" id="KW-1185">Reference proteome</keyword>
<dbReference type="Proteomes" id="UP000789375">
    <property type="component" value="Unassembled WGS sequence"/>
</dbReference>
<evidence type="ECO:0000313" key="2">
    <source>
        <dbReference type="Proteomes" id="UP000789375"/>
    </source>
</evidence>
<accession>A0A9N9DLY0</accession>
<name>A0A9N9DLY0_FUNMO</name>
<evidence type="ECO:0000313" key="1">
    <source>
        <dbReference type="EMBL" id="CAG8639836.1"/>
    </source>
</evidence>
<reference evidence="1" key="1">
    <citation type="submission" date="2021-06" db="EMBL/GenBank/DDBJ databases">
        <authorList>
            <person name="Kallberg Y."/>
            <person name="Tangrot J."/>
            <person name="Rosling A."/>
        </authorList>
    </citation>
    <scope>NUCLEOTIDE SEQUENCE</scope>
    <source>
        <strain evidence="1">87-6 pot B 2015</strain>
    </source>
</reference>
<organism evidence="1 2">
    <name type="scientific">Funneliformis mosseae</name>
    <name type="common">Endomycorrhizal fungus</name>
    <name type="synonym">Glomus mosseae</name>
    <dbReference type="NCBI Taxonomy" id="27381"/>
    <lineage>
        <taxon>Eukaryota</taxon>
        <taxon>Fungi</taxon>
        <taxon>Fungi incertae sedis</taxon>
        <taxon>Mucoromycota</taxon>
        <taxon>Glomeromycotina</taxon>
        <taxon>Glomeromycetes</taxon>
        <taxon>Glomerales</taxon>
        <taxon>Glomeraceae</taxon>
        <taxon>Funneliformis</taxon>
    </lineage>
</organism>
<dbReference type="EMBL" id="CAJVPP010003910">
    <property type="protein sequence ID" value="CAG8639836.1"/>
    <property type="molecule type" value="Genomic_DNA"/>
</dbReference>
<sequence>MLLEDCVKDCVYFDSALMKETNKEVILQSVKTDDDNDFNHD</sequence>